<reference evidence="2 3" key="1">
    <citation type="submission" date="2021-06" db="EMBL/GenBank/DDBJ databases">
        <title>Caerostris extrusa draft genome.</title>
        <authorList>
            <person name="Kono N."/>
            <person name="Arakawa K."/>
        </authorList>
    </citation>
    <scope>NUCLEOTIDE SEQUENCE [LARGE SCALE GENOMIC DNA]</scope>
</reference>
<organism evidence="2 3">
    <name type="scientific">Caerostris extrusa</name>
    <name type="common">Bark spider</name>
    <name type="synonym">Caerostris bankana</name>
    <dbReference type="NCBI Taxonomy" id="172846"/>
    <lineage>
        <taxon>Eukaryota</taxon>
        <taxon>Metazoa</taxon>
        <taxon>Ecdysozoa</taxon>
        <taxon>Arthropoda</taxon>
        <taxon>Chelicerata</taxon>
        <taxon>Arachnida</taxon>
        <taxon>Araneae</taxon>
        <taxon>Araneomorphae</taxon>
        <taxon>Entelegynae</taxon>
        <taxon>Araneoidea</taxon>
        <taxon>Araneidae</taxon>
        <taxon>Caerostris</taxon>
    </lineage>
</organism>
<comment type="caution">
    <text evidence="2">The sequence shown here is derived from an EMBL/GenBank/DDBJ whole genome shotgun (WGS) entry which is preliminary data.</text>
</comment>
<name>A0AAV4PYB8_CAEEX</name>
<dbReference type="AlphaFoldDB" id="A0AAV4PYB8"/>
<evidence type="ECO:0000256" key="1">
    <source>
        <dbReference type="SAM" id="SignalP"/>
    </source>
</evidence>
<feature type="signal peptide" evidence="1">
    <location>
        <begin position="1"/>
        <end position="17"/>
    </location>
</feature>
<dbReference type="EMBL" id="BPLR01005379">
    <property type="protein sequence ID" value="GIY01891.1"/>
    <property type="molecule type" value="Genomic_DNA"/>
</dbReference>
<dbReference type="Proteomes" id="UP001054945">
    <property type="component" value="Unassembled WGS sequence"/>
</dbReference>
<proteinExistence type="predicted"/>
<sequence length="112" mass="12788">MVLVSVTVVSLLYKLWWQTNEIFGASERIMFVCSTSSTCVWLLSVRTHLHMGPTLRRPEMRHRYVCSSLLPVDPNLCLKISTSLILRADVGCNLSFSWTPATSRKRNKTIQC</sequence>
<keyword evidence="3" id="KW-1185">Reference proteome</keyword>
<gene>
    <name evidence="2" type="ORF">CEXT_457621</name>
</gene>
<feature type="chain" id="PRO_5043853732" description="Secreted protein" evidence="1">
    <location>
        <begin position="18"/>
        <end position="112"/>
    </location>
</feature>
<accession>A0AAV4PYB8</accession>
<keyword evidence="1" id="KW-0732">Signal</keyword>
<evidence type="ECO:0000313" key="3">
    <source>
        <dbReference type="Proteomes" id="UP001054945"/>
    </source>
</evidence>
<protein>
    <recommendedName>
        <fullName evidence="4">Secreted protein</fullName>
    </recommendedName>
</protein>
<evidence type="ECO:0000313" key="2">
    <source>
        <dbReference type="EMBL" id="GIY01891.1"/>
    </source>
</evidence>
<evidence type="ECO:0008006" key="4">
    <source>
        <dbReference type="Google" id="ProtNLM"/>
    </source>
</evidence>